<organism evidence="2 3">
    <name type="scientific">Candidatus Mediterraneibacter faecavium</name>
    <dbReference type="NCBI Taxonomy" id="2838668"/>
    <lineage>
        <taxon>Bacteria</taxon>
        <taxon>Bacillati</taxon>
        <taxon>Bacillota</taxon>
        <taxon>Clostridia</taxon>
        <taxon>Lachnospirales</taxon>
        <taxon>Lachnospiraceae</taxon>
        <taxon>Mediterraneibacter</taxon>
    </lineage>
</organism>
<evidence type="ECO:0000313" key="3">
    <source>
        <dbReference type="Proteomes" id="UP000823902"/>
    </source>
</evidence>
<keyword evidence="1" id="KW-0812">Transmembrane</keyword>
<proteinExistence type="predicted"/>
<name>A0A9D2TNR3_9FIRM</name>
<accession>A0A9D2TNR3</accession>
<dbReference type="EMBL" id="DWVY01000056">
    <property type="protein sequence ID" value="HJC75508.1"/>
    <property type="molecule type" value="Genomic_DNA"/>
</dbReference>
<evidence type="ECO:0000313" key="2">
    <source>
        <dbReference type="EMBL" id="HJC75508.1"/>
    </source>
</evidence>
<reference evidence="2" key="1">
    <citation type="journal article" date="2021" name="PeerJ">
        <title>Extensive microbial diversity within the chicken gut microbiome revealed by metagenomics and culture.</title>
        <authorList>
            <person name="Gilroy R."/>
            <person name="Ravi A."/>
            <person name="Getino M."/>
            <person name="Pursley I."/>
            <person name="Horton D.L."/>
            <person name="Alikhan N.F."/>
            <person name="Baker D."/>
            <person name="Gharbi K."/>
            <person name="Hall N."/>
            <person name="Watson M."/>
            <person name="Adriaenssens E.M."/>
            <person name="Foster-Nyarko E."/>
            <person name="Jarju S."/>
            <person name="Secka A."/>
            <person name="Antonio M."/>
            <person name="Oren A."/>
            <person name="Chaudhuri R.R."/>
            <person name="La Ragione R."/>
            <person name="Hildebrand F."/>
            <person name="Pallen M.J."/>
        </authorList>
    </citation>
    <scope>NUCLEOTIDE SEQUENCE</scope>
    <source>
        <strain evidence="2">CHK196-7946</strain>
    </source>
</reference>
<reference evidence="2" key="2">
    <citation type="submission" date="2021-04" db="EMBL/GenBank/DDBJ databases">
        <authorList>
            <person name="Gilroy R."/>
        </authorList>
    </citation>
    <scope>NUCLEOTIDE SEQUENCE</scope>
    <source>
        <strain evidence="2">CHK196-7946</strain>
    </source>
</reference>
<keyword evidence="1" id="KW-0472">Membrane</keyword>
<feature type="transmembrane region" description="Helical" evidence="1">
    <location>
        <begin position="35"/>
        <end position="61"/>
    </location>
</feature>
<dbReference type="Proteomes" id="UP000823902">
    <property type="component" value="Unassembled WGS sequence"/>
</dbReference>
<comment type="caution">
    <text evidence="2">The sequence shown here is derived from an EMBL/GenBank/DDBJ whole genome shotgun (WGS) entry which is preliminary data.</text>
</comment>
<sequence length="346" mass="38398">MRGNELLNKMDLIDPEYILAADKKSVPKRIRLKKWCAAAACLCLIFSLAVPIMAASMPAFYDMLYAVSPAAAQFFKPVQLSCEDNGIRMEVSAAYIHENIAEIYISIQDLEGTKFDETIDLFDSYQINTPFDCSSHCILSGYDPDTHTAEFLVTVEQWDDRDITGDKLTFSLREILSNKKTYEGILNKINLSDIQLNSTTQRVDPRGISGSEFIEKYEGSAKQDLPTVLKPSGTICSPVDGVSLTGIGYVDKYLHIQVYYKDILKTDNHGMIALINKETGETISADGSVSFFDDAGESSYEDYIFTEISAETLGGYDLYGGFTTSSGSIEGNWSVTFPLEDTDNMQ</sequence>
<keyword evidence="1" id="KW-1133">Transmembrane helix</keyword>
<dbReference type="AlphaFoldDB" id="A0A9D2TNR3"/>
<protein>
    <submittedName>
        <fullName evidence="2">DUF4179 domain-containing protein</fullName>
    </submittedName>
</protein>
<gene>
    <name evidence="2" type="ORF">H9697_11305</name>
</gene>
<evidence type="ECO:0000256" key="1">
    <source>
        <dbReference type="SAM" id="Phobius"/>
    </source>
</evidence>